<evidence type="ECO:0000256" key="5">
    <source>
        <dbReference type="ARBA" id="ARBA00047960"/>
    </source>
</evidence>
<evidence type="ECO:0000313" key="8">
    <source>
        <dbReference type="Proteomes" id="UP001165122"/>
    </source>
</evidence>
<keyword evidence="4" id="KW-0808">Transferase</keyword>
<organism evidence="7 8">
    <name type="scientific">Triparma laevis f. longispina</name>
    <dbReference type="NCBI Taxonomy" id="1714387"/>
    <lineage>
        <taxon>Eukaryota</taxon>
        <taxon>Sar</taxon>
        <taxon>Stramenopiles</taxon>
        <taxon>Ochrophyta</taxon>
        <taxon>Bolidophyceae</taxon>
        <taxon>Parmales</taxon>
        <taxon>Triparmaceae</taxon>
        <taxon>Triparma</taxon>
    </lineage>
</organism>
<feature type="domain" description="GST N-terminal" evidence="6">
    <location>
        <begin position="1"/>
        <end position="77"/>
    </location>
</feature>
<evidence type="ECO:0000259" key="6">
    <source>
        <dbReference type="PROSITE" id="PS50404"/>
    </source>
</evidence>
<dbReference type="PANTHER" id="PTHR11571:SF222">
    <property type="entry name" value="GLUTATHIONE TRANSFERASE"/>
    <property type="match status" value="1"/>
</dbReference>
<dbReference type="EMBL" id="BRXW01000441">
    <property type="protein sequence ID" value="GMH55078.1"/>
    <property type="molecule type" value="Genomic_DNA"/>
</dbReference>
<comment type="similarity">
    <text evidence="2">Belongs to the GST superfamily. Mu family.</text>
</comment>
<gene>
    <name evidence="7" type="ORF">TrLO_g5797</name>
</gene>
<dbReference type="PROSITE" id="PS50404">
    <property type="entry name" value="GST_NTER"/>
    <property type="match status" value="1"/>
</dbReference>
<proteinExistence type="inferred from homology"/>
<protein>
    <recommendedName>
        <fullName evidence="3">glutathione transferase</fullName>
        <ecNumber evidence="3">2.5.1.18</ecNumber>
    </recommendedName>
</protein>
<evidence type="ECO:0000256" key="4">
    <source>
        <dbReference type="ARBA" id="ARBA00022679"/>
    </source>
</evidence>
<dbReference type="Gene3D" id="3.40.30.10">
    <property type="entry name" value="Glutaredoxin"/>
    <property type="match status" value="1"/>
</dbReference>
<evidence type="ECO:0000313" key="7">
    <source>
        <dbReference type="EMBL" id="GMH55078.1"/>
    </source>
</evidence>
<comment type="function">
    <text evidence="1">Conjugation of reduced glutathione to a wide number of exogenous and endogenous hydrophobic electrophiles.</text>
</comment>
<sequence>MTLYARVPTKILMYDVKMDGATGAQDRSAWFEPKKQLKIENPFINLPYIIDHERDGLIVSQTNACMSYMGRRLGLWGRSEKDVAMCETFLAEVMDLRNQMTGFSYRGDPSYEKTKEDGLALLNTVLGKSSSLRKFELHFKNKWEEGGETIQVPADRVNIPSEGAQMNAKPFLLDYCTAPDFHLFEMCSQFADLCDWCGGGMNQKFIMELPYVTEFYTSFQWLEGMQEYFKSELHHGTPFNNKAARFGSIPSSVKLKAGENMAFKKGQDYDWGVQERFFNC</sequence>
<evidence type="ECO:0000256" key="2">
    <source>
        <dbReference type="ARBA" id="ARBA00005861"/>
    </source>
</evidence>
<evidence type="ECO:0000256" key="3">
    <source>
        <dbReference type="ARBA" id="ARBA00012452"/>
    </source>
</evidence>
<dbReference type="Gene3D" id="1.20.1050.10">
    <property type="match status" value="1"/>
</dbReference>
<comment type="catalytic activity">
    <reaction evidence="5">
        <text>RX + glutathione = an S-substituted glutathione + a halide anion + H(+)</text>
        <dbReference type="Rhea" id="RHEA:16437"/>
        <dbReference type="ChEBI" id="CHEBI:15378"/>
        <dbReference type="ChEBI" id="CHEBI:16042"/>
        <dbReference type="ChEBI" id="CHEBI:17792"/>
        <dbReference type="ChEBI" id="CHEBI:57925"/>
        <dbReference type="ChEBI" id="CHEBI:90779"/>
        <dbReference type="EC" id="2.5.1.18"/>
    </reaction>
</comment>
<dbReference type="InterPro" id="IPR004045">
    <property type="entry name" value="Glutathione_S-Trfase_N"/>
</dbReference>
<dbReference type="GO" id="GO:0004364">
    <property type="term" value="F:glutathione transferase activity"/>
    <property type="evidence" value="ECO:0007669"/>
    <property type="project" value="UniProtKB-EC"/>
</dbReference>
<evidence type="ECO:0000256" key="1">
    <source>
        <dbReference type="ARBA" id="ARBA00003701"/>
    </source>
</evidence>
<accession>A0A9W7DY95</accession>
<dbReference type="Proteomes" id="UP001165122">
    <property type="component" value="Unassembled WGS sequence"/>
</dbReference>
<dbReference type="OrthoDB" id="410118at2759"/>
<dbReference type="AlphaFoldDB" id="A0A9W7DY95"/>
<dbReference type="GO" id="GO:0006749">
    <property type="term" value="P:glutathione metabolic process"/>
    <property type="evidence" value="ECO:0007669"/>
    <property type="project" value="TreeGrafter"/>
</dbReference>
<reference evidence="8" key="1">
    <citation type="journal article" date="2023" name="Commun. Biol.">
        <title>Genome analysis of Parmales, the sister group of diatoms, reveals the evolutionary specialization of diatoms from phago-mixotrophs to photoautotrophs.</title>
        <authorList>
            <person name="Ban H."/>
            <person name="Sato S."/>
            <person name="Yoshikawa S."/>
            <person name="Yamada K."/>
            <person name="Nakamura Y."/>
            <person name="Ichinomiya M."/>
            <person name="Sato N."/>
            <person name="Blanc-Mathieu R."/>
            <person name="Endo H."/>
            <person name="Kuwata A."/>
            <person name="Ogata H."/>
        </authorList>
    </citation>
    <scope>NUCLEOTIDE SEQUENCE [LARGE SCALE GENOMIC DNA]</scope>
    <source>
        <strain evidence="8">NIES 3700</strain>
    </source>
</reference>
<dbReference type="PANTHER" id="PTHR11571">
    <property type="entry name" value="GLUTATHIONE S-TRANSFERASE"/>
    <property type="match status" value="1"/>
</dbReference>
<keyword evidence="8" id="KW-1185">Reference proteome</keyword>
<comment type="caution">
    <text evidence="7">The sequence shown here is derived from an EMBL/GenBank/DDBJ whole genome shotgun (WGS) entry which is preliminary data.</text>
</comment>
<dbReference type="EC" id="2.5.1.18" evidence="3"/>
<dbReference type="InterPro" id="IPR050213">
    <property type="entry name" value="GST_superfamily"/>
</dbReference>
<name>A0A9W7DY95_9STRA</name>